<accession>D0KWN9</accession>
<dbReference type="HOGENOM" id="CLU_127515_1_1_6"/>
<dbReference type="EMBL" id="CP001801">
    <property type="protein sequence ID" value="ACX95036.1"/>
    <property type="molecule type" value="Genomic_DNA"/>
</dbReference>
<dbReference type="RefSeq" id="WP_012823072.1">
    <property type="nucleotide sequence ID" value="NC_013422.1"/>
</dbReference>
<dbReference type="SUPFAM" id="SSF75169">
    <property type="entry name" value="DsrEFH-like"/>
    <property type="match status" value="1"/>
</dbReference>
<protein>
    <submittedName>
        <fullName evidence="2">Uncharacterized protein</fullName>
    </submittedName>
</protein>
<evidence type="ECO:0000313" key="2">
    <source>
        <dbReference type="EMBL" id="ACX95036.1"/>
    </source>
</evidence>
<dbReference type="AlphaFoldDB" id="D0KWN9"/>
<evidence type="ECO:0000256" key="1">
    <source>
        <dbReference type="SAM" id="SignalP"/>
    </source>
</evidence>
<feature type="chain" id="PRO_5003009837" evidence="1">
    <location>
        <begin position="27"/>
        <end position="159"/>
    </location>
</feature>
<dbReference type="eggNOG" id="COG1416">
    <property type="taxonomic scope" value="Bacteria"/>
</dbReference>
<dbReference type="KEGG" id="hna:Hneap_0173"/>
<dbReference type="STRING" id="555778.Hneap_0173"/>
<dbReference type="Gene3D" id="3.40.1260.10">
    <property type="entry name" value="DsrEFH-like"/>
    <property type="match status" value="1"/>
</dbReference>
<gene>
    <name evidence="2" type="ordered locus">Hneap_0173</name>
</gene>
<proteinExistence type="predicted"/>
<keyword evidence="1" id="KW-0732">Signal</keyword>
<dbReference type="InterPro" id="IPR027396">
    <property type="entry name" value="DsrEFH-like"/>
</dbReference>
<name>D0KWN9_HALNC</name>
<keyword evidence="3" id="KW-1185">Reference proteome</keyword>
<dbReference type="PANTHER" id="PTHR37691:SF1">
    <property type="entry name" value="BLR3518 PROTEIN"/>
    <property type="match status" value="1"/>
</dbReference>
<reference evidence="2 3" key="1">
    <citation type="submission" date="2009-10" db="EMBL/GenBank/DDBJ databases">
        <title>Complete sequence of Halothiobacillus neapolitanus c2.</title>
        <authorList>
            <consortium name="US DOE Joint Genome Institute"/>
            <person name="Lucas S."/>
            <person name="Copeland A."/>
            <person name="Lapidus A."/>
            <person name="Glavina del Rio T."/>
            <person name="Tice H."/>
            <person name="Bruce D."/>
            <person name="Goodwin L."/>
            <person name="Pitluck S."/>
            <person name="Davenport K."/>
            <person name="Brettin T."/>
            <person name="Detter J.C."/>
            <person name="Han C."/>
            <person name="Tapia R."/>
            <person name="Larimer F."/>
            <person name="Land M."/>
            <person name="Hauser L."/>
            <person name="Kyrpides N."/>
            <person name="Mikhailova N."/>
            <person name="Kerfeld C."/>
            <person name="Cannon G."/>
            <person name="Heinhort S."/>
        </authorList>
    </citation>
    <scope>NUCLEOTIDE SEQUENCE [LARGE SCALE GENOMIC DNA]</scope>
    <source>
        <strain evidence="3">ATCC 23641 / c2</strain>
    </source>
</reference>
<feature type="signal peptide" evidence="1">
    <location>
        <begin position="1"/>
        <end position="26"/>
    </location>
</feature>
<dbReference type="Proteomes" id="UP000009102">
    <property type="component" value="Chromosome"/>
</dbReference>
<sequence>MIRLRQKIVMTALLLGLIGTAPTVMANPAAEPVSQAVQDKPFAEARVALQISDAAGPKQQLVLNVASNLIKFYGADKVDVEIVAFGPGLRLLFKDNALGDQIQSLAAEGVRFSACANTIAAMSKKLGYEPELNPEARIVPAGIVRLVQLNKAGFFVSRP</sequence>
<organism evidence="2 3">
    <name type="scientific">Halothiobacillus neapolitanus (strain ATCC 23641 / DSM 15147 / CIP 104769 / NCIMB 8539 / c2)</name>
    <name type="common">Thiobacillus neapolitanus</name>
    <dbReference type="NCBI Taxonomy" id="555778"/>
    <lineage>
        <taxon>Bacteria</taxon>
        <taxon>Pseudomonadati</taxon>
        <taxon>Pseudomonadota</taxon>
        <taxon>Gammaproteobacteria</taxon>
        <taxon>Chromatiales</taxon>
        <taxon>Halothiobacillaceae</taxon>
        <taxon>Halothiobacillus</taxon>
    </lineage>
</organism>
<dbReference type="PANTHER" id="PTHR37691">
    <property type="entry name" value="BLR3518 PROTEIN"/>
    <property type="match status" value="1"/>
</dbReference>
<evidence type="ECO:0000313" key="3">
    <source>
        <dbReference type="Proteomes" id="UP000009102"/>
    </source>
</evidence>